<dbReference type="OrthoDB" id="659569at2"/>
<dbReference type="PANTHER" id="PTHR43133">
    <property type="entry name" value="RNA POLYMERASE ECF-TYPE SIGMA FACTO"/>
    <property type="match status" value="1"/>
</dbReference>
<evidence type="ECO:0000256" key="3">
    <source>
        <dbReference type="ARBA" id="ARBA00023082"/>
    </source>
</evidence>
<gene>
    <name evidence="7" type="ORF">SAMN05661044_02058</name>
</gene>
<dbReference type="InterPro" id="IPR036388">
    <property type="entry name" value="WH-like_DNA-bd_sf"/>
</dbReference>
<dbReference type="RefSeq" id="WP_093323084.1">
    <property type="nucleotide sequence ID" value="NZ_FOAF01000001.1"/>
</dbReference>
<dbReference type="NCBIfam" id="TIGR02937">
    <property type="entry name" value="sigma70-ECF"/>
    <property type="match status" value="1"/>
</dbReference>
<sequence length="200" mass="23539">MLQKNYSLLSDKILISLVIDHDTRAFDEVYNRYCTPLFNYLIKMLADEQLAEDLLQNIFVSFWERRRSFSKIDSLSGYLFKCAKFQAIDVIRLQIKKRSFEEKYDLHQEQPSPLELQVAKELASFIDACIKAMPPKTREIYELSRLELLNHKAIAMKLQISPTTVKKQINNALKFFRCKLSATPFRNNIFLLLFFLLSDI</sequence>
<dbReference type="SUPFAM" id="SSF88946">
    <property type="entry name" value="Sigma2 domain of RNA polymerase sigma factors"/>
    <property type="match status" value="1"/>
</dbReference>
<dbReference type="GO" id="GO:0003677">
    <property type="term" value="F:DNA binding"/>
    <property type="evidence" value="ECO:0007669"/>
    <property type="project" value="InterPro"/>
</dbReference>
<evidence type="ECO:0000259" key="5">
    <source>
        <dbReference type="Pfam" id="PF04542"/>
    </source>
</evidence>
<dbReference type="Pfam" id="PF08281">
    <property type="entry name" value="Sigma70_r4_2"/>
    <property type="match status" value="1"/>
</dbReference>
<dbReference type="InterPro" id="IPR013324">
    <property type="entry name" value="RNA_pol_sigma_r3/r4-like"/>
</dbReference>
<evidence type="ECO:0000313" key="7">
    <source>
        <dbReference type="EMBL" id="SEL12194.1"/>
    </source>
</evidence>
<dbReference type="SUPFAM" id="SSF88659">
    <property type="entry name" value="Sigma3 and sigma4 domains of RNA polymerase sigma factors"/>
    <property type="match status" value="1"/>
</dbReference>
<dbReference type="InterPro" id="IPR039425">
    <property type="entry name" value="RNA_pol_sigma-70-like"/>
</dbReference>
<dbReference type="AlphaFoldDB" id="A0A1H7MM28"/>
<protein>
    <submittedName>
        <fullName evidence="7">RNA polymerase sigma-70 factor, ECF subfamily</fullName>
    </submittedName>
</protein>
<evidence type="ECO:0000256" key="4">
    <source>
        <dbReference type="ARBA" id="ARBA00023163"/>
    </source>
</evidence>
<dbReference type="STRING" id="407022.SAMN05661044_02058"/>
<dbReference type="GO" id="GO:0016987">
    <property type="term" value="F:sigma factor activity"/>
    <property type="evidence" value="ECO:0007669"/>
    <property type="project" value="UniProtKB-KW"/>
</dbReference>
<dbReference type="Pfam" id="PF04542">
    <property type="entry name" value="Sigma70_r2"/>
    <property type="match status" value="1"/>
</dbReference>
<dbReference type="EMBL" id="FOAF01000001">
    <property type="protein sequence ID" value="SEL12194.1"/>
    <property type="molecule type" value="Genomic_DNA"/>
</dbReference>
<dbReference type="Gene3D" id="1.10.1740.10">
    <property type="match status" value="1"/>
</dbReference>
<feature type="domain" description="RNA polymerase sigma factor 70 region 4 type 2" evidence="6">
    <location>
        <begin position="126"/>
        <end position="174"/>
    </location>
</feature>
<feature type="domain" description="RNA polymerase sigma-70 region 2" evidence="5">
    <location>
        <begin position="30"/>
        <end position="92"/>
    </location>
</feature>
<dbReference type="Gene3D" id="1.10.10.10">
    <property type="entry name" value="Winged helix-like DNA-binding domain superfamily/Winged helix DNA-binding domain"/>
    <property type="match status" value="1"/>
</dbReference>
<dbReference type="Proteomes" id="UP000199421">
    <property type="component" value="Unassembled WGS sequence"/>
</dbReference>
<dbReference type="GO" id="GO:0006352">
    <property type="term" value="P:DNA-templated transcription initiation"/>
    <property type="evidence" value="ECO:0007669"/>
    <property type="project" value="InterPro"/>
</dbReference>
<dbReference type="InterPro" id="IPR013325">
    <property type="entry name" value="RNA_pol_sigma_r2"/>
</dbReference>
<comment type="similarity">
    <text evidence="1">Belongs to the sigma-70 factor family. ECF subfamily.</text>
</comment>
<keyword evidence="2" id="KW-0805">Transcription regulation</keyword>
<name>A0A1H7MM28_OLID1</name>
<evidence type="ECO:0000256" key="1">
    <source>
        <dbReference type="ARBA" id="ARBA00010641"/>
    </source>
</evidence>
<keyword evidence="4" id="KW-0804">Transcription</keyword>
<dbReference type="PANTHER" id="PTHR43133:SF46">
    <property type="entry name" value="RNA POLYMERASE SIGMA-70 FACTOR ECF SUBFAMILY"/>
    <property type="match status" value="1"/>
</dbReference>
<organism evidence="7 8">
    <name type="scientific">Olivibacter domesticus</name>
    <name type="common">Pseudosphingobacterium domesticum</name>
    <dbReference type="NCBI Taxonomy" id="407022"/>
    <lineage>
        <taxon>Bacteria</taxon>
        <taxon>Pseudomonadati</taxon>
        <taxon>Bacteroidota</taxon>
        <taxon>Sphingobacteriia</taxon>
        <taxon>Sphingobacteriales</taxon>
        <taxon>Sphingobacteriaceae</taxon>
        <taxon>Olivibacter</taxon>
    </lineage>
</organism>
<dbReference type="InterPro" id="IPR007627">
    <property type="entry name" value="RNA_pol_sigma70_r2"/>
</dbReference>
<reference evidence="8" key="1">
    <citation type="submission" date="2016-10" db="EMBL/GenBank/DDBJ databases">
        <authorList>
            <person name="Varghese N."/>
            <person name="Submissions S."/>
        </authorList>
    </citation>
    <scope>NUCLEOTIDE SEQUENCE [LARGE SCALE GENOMIC DNA]</scope>
    <source>
        <strain evidence="8">DSM 18733</strain>
    </source>
</reference>
<accession>A0A1H7MM28</accession>
<dbReference type="InterPro" id="IPR013249">
    <property type="entry name" value="RNA_pol_sigma70_r4_t2"/>
</dbReference>
<evidence type="ECO:0000313" key="8">
    <source>
        <dbReference type="Proteomes" id="UP000199421"/>
    </source>
</evidence>
<keyword evidence="3" id="KW-0731">Sigma factor</keyword>
<evidence type="ECO:0000259" key="6">
    <source>
        <dbReference type="Pfam" id="PF08281"/>
    </source>
</evidence>
<keyword evidence="8" id="KW-1185">Reference proteome</keyword>
<evidence type="ECO:0000256" key="2">
    <source>
        <dbReference type="ARBA" id="ARBA00023015"/>
    </source>
</evidence>
<dbReference type="InterPro" id="IPR014284">
    <property type="entry name" value="RNA_pol_sigma-70_dom"/>
</dbReference>
<proteinExistence type="inferred from homology"/>